<reference evidence="2 3" key="1">
    <citation type="submission" date="2018-06" db="EMBL/GenBank/DDBJ databases">
        <authorList>
            <consortium name="Pathogen Informatics"/>
            <person name="Doyle S."/>
        </authorList>
    </citation>
    <scope>NUCLEOTIDE SEQUENCE [LARGE SCALE GENOMIC DNA]</scope>
    <source>
        <strain evidence="2 3">NCTC8009</strain>
    </source>
</reference>
<proteinExistence type="predicted"/>
<evidence type="ECO:0000313" key="3">
    <source>
        <dbReference type="Proteomes" id="UP000250991"/>
    </source>
</evidence>
<gene>
    <name evidence="2" type="ORF">NCTC8009_01681</name>
</gene>
<dbReference type="EMBL" id="UARW01000010">
    <property type="protein sequence ID" value="SQD01261.1"/>
    <property type="molecule type" value="Genomic_DNA"/>
</dbReference>
<feature type="compositionally biased region" description="Basic and acidic residues" evidence="1">
    <location>
        <begin position="131"/>
        <end position="143"/>
    </location>
</feature>
<feature type="region of interest" description="Disordered" evidence="1">
    <location>
        <begin position="41"/>
        <end position="105"/>
    </location>
</feature>
<evidence type="ECO:0000256" key="1">
    <source>
        <dbReference type="SAM" id="MobiDB-lite"/>
    </source>
</evidence>
<sequence>MERRFRTHHDFVFRFLELNHRHNAFVATSSEQCRFVHQVRQVSTGETRSTTGNGLPRRYRGPMVRDACELSGSAHDREHLASRPQPDGRNGQDAGRAGSRTSGRLVAADNDDTFVTFEAIHPQPASGSESVHVHRDHRPDQRHAGGLRRRFHR</sequence>
<feature type="region of interest" description="Disordered" evidence="1">
    <location>
        <begin position="121"/>
        <end position="153"/>
    </location>
</feature>
<organism evidence="2 3">
    <name type="scientific">Escherichia coli</name>
    <dbReference type="NCBI Taxonomy" id="562"/>
    <lineage>
        <taxon>Bacteria</taxon>
        <taxon>Pseudomonadati</taxon>
        <taxon>Pseudomonadota</taxon>
        <taxon>Gammaproteobacteria</taxon>
        <taxon>Enterobacterales</taxon>
        <taxon>Enterobacteriaceae</taxon>
        <taxon>Escherichia</taxon>
    </lineage>
</organism>
<accession>A0A2X3JZY3</accession>
<dbReference type="AlphaFoldDB" id="A0A2X3JZY3"/>
<feature type="compositionally biased region" description="Polar residues" evidence="1">
    <location>
        <begin position="41"/>
        <end position="53"/>
    </location>
</feature>
<dbReference type="Proteomes" id="UP000250991">
    <property type="component" value="Unassembled WGS sequence"/>
</dbReference>
<protein>
    <submittedName>
        <fullName evidence="2">Uncharacterized protein</fullName>
    </submittedName>
</protein>
<evidence type="ECO:0000313" key="2">
    <source>
        <dbReference type="EMBL" id="SQD01261.1"/>
    </source>
</evidence>
<name>A0A2X3JZY3_ECOLX</name>